<organism evidence="3 4">
    <name type="scientific">Metasolibacillus meyeri</name>
    <dbReference type="NCBI Taxonomy" id="1071052"/>
    <lineage>
        <taxon>Bacteria</taxon>
        <taxon>Bacillati</taxon>
        <taxon>Bacillota</taxon>
        <taxon>Bacilli</taxon>
        <taxon>Bacillales</taxon>
        <taxon>Caryophanaceae</taxon>
        <taxon>Metasolibacillus</taxon>
    </lineage>
</organism>
<evidence type="ECO:0000259" key="2">
    <source>
        <dbReference type="PROSITE" id="PS51272"/>
    </source>
</evidence>
<dbReference type="AlphaFoldDB" id="A0AAW9NTE5"/>
<feature type="domain" description="SLH" evidence="2">
    <location>
        <begin position="741"/>
        <end position="804"/>
    </location>
</feature>
<reference evidence="3 4" key="1">
    <citation type="submission" date="2023-03" db="EMBL/GenBank/DDBJ databases">
        <title>Bacillus Genome Sequencing.</title>
        <authorList>
            <person name="Dunlap C."/>
        </authorList>
    </citation>
    <scope>NUCLEOTIDE SEQUENCE [LARGE SCALE GENOMIC DNA]</scope>
    <source>
        <strain evidence="3 4">B-59205</strain>
    </source>
</reference>
<comment type="caution">
    <text evidence="3">The sequence shown here is derived from an EMBL/GenBank/DDBJ whole genome shotgun (WGS) entry which is preliminary data.</text>
</comment>
<feature type="signal peptide" evidence="1">
    <location>
        <begin position="1"/>
        <end position="27"/>
    </location>
</feature>
<dbReference type="Pfam" id="PF00395">
    <property type="entry name" value="SLH"/>
    <property type="match status" value="3"/>
</dbReference>
<evidence type="ECO:0000256" key="1">
    <source>
        <dbReference type="SAM" id="SignalP"/>
    </source>
</evidence>
<dbReference type="Gene3D" id="2.60.120.260">
    <property type="entry name" value="Galactose-binding domain-like"/>
    <property type="match status" value="1"/>
</dbReference>
<feature type="chain" id="PRO_5043993039" evidence="1">
    <location>
        <begin position="28"/>
        <end position="916"/>
    </location>
</feature>
<dbReference type="InterPro" id="IPR001119">
    <property type="entry name" value="SLH_dom"/>
</dbReference>
<feature type="domain" description="SLH" evidence="2">
    <location>
        <begin position="866"/>
        <end position="916"/>
    </location>
</feature>
<dbReference type="Proteomes" id="UP001344888">
    <property type="component" value="Unassembled WGS sequence"/>
</dbReference>
<sequence length="916" mass="98938">MKRIFLGLLSAMLMFSMVLGGATSGYAFQTTNDSYPLSQGVKYSNYTYTQSKVNHLQVDLANPYTKLTVGLPSPINSVLTTTDQANRNSKEGNRVVGAINSNFFNMGDGYPLYLLAQNNAIVTPSVISSSSSNYVSQPIAFGITSNGNAEIAYYNSNVVVNYKGEDIKVSGLNVNRGTDQAIIYTPQHHSSQTPNGGKGMEFIVETGNTIGATRFGQTMTGKVTAIRGYDDEKKARIPRNGFVLSFNGSKWGDKFRDIKVGDDISVSFTIDERWMGAEFIMASGPLLVLDGKVNLTMDANSSRAKEIAPRTAVAISKDKKTVHLITVDGRQGSSKGMTLTQFANYLARLGVDRAINLDGGGSTAMGIRKYGSNTVVLANSPSGGSQRRVSGILQAVSTGMTGTATTMKVTRDQVGSLLVGASVKLTPEYVLDEHYNPLPVNASNFAVTAQNGHVSVNGLSFTGASAGSERVTVTNGKATQTMTFNVLDAPVSLKISTPATTIDPGASLQLKATAAGQSNENLIYSPSQMEWSVDSQYGTISQTGLFKSNGKLGKVAINAKLGTKTVTQEIEVKQTFNQQVFAISNFEKADEWRVETALTTAKATLENAKTIGKQGNYSMKLTYDMTGNKEGTAAAYLRLNSLIQLPAEPIKLGVWVYGDGNGTWVRGQIRDIAGGKHTVDFTQENGQTWTGWKYVEANIPKDIPKPISLESIYIAQPTVAKQKAGTIYFDKLQAIYSSNYEEAPFTDISAKHNYKKEVQYLVENGLINGYGDGSFKPEQALTRAHAAVLLTRALGLDTKAVSNPGFKDVSTSHPYYKEIAAIVNAGIMNGTGQGQFDPNAKLTRAQMAKILVVAYNLKGTTATKFKDVSPQHWSYDFVHTLAANNITTGYEDNTFKPGVEVSRVHFSLFLYRTITK</sequence>
<dbReference type="Pfam" id="PF09992">
    <property type="entry name" value="NAGPA"/>
    <property type="match status" value="1"/>
</dbReference>
<proteinExistence type="predicted"/>
<accession>A0AAW9NTE5</accession>
<feature type="domain" description="SLH" evidence="2">
    <location>
        <begin position="806"/>
        <end position="865"/>
    </location>
</feature>
<evidence type="ECO:0000313" key="4">
    <source>
        <dbReference type="Proteomes" id="UP001344888"/>
    </source>
</evidence>
<dbReference type="EMBL" id="JARSFG010000006">
    <property type="protein sequence ID" value="MEC1177760.1"/>
    <property type="molecule type" value="Genomic_DNA"/>
</dbReference>
<protein>
    <submittedName>
        <fullName evidence="3">S-layer homology domain-containing protein</fullName>
    </submittedName>
</protein>
<dbReference type="Gene3D" id="2.60.40.1080">
    <property type="match status" value="1"/>
</dbReference>
<gene>
    <name evidence="3" type="ORF">P9B03_04625</name>
</gene>
<keyword evidence="4" id="KW-1185">Reference proteome</keyword>
<dbReference type="PANTHER" id="PTHR40446:SF2">
    <property type="entry name" value="N-ACETYLGLUCOSAMINE-1-PHOSPHODIESTER ALPHA-N-ACETYLGLUCOSAMINIDASE"/>
    <property type="match status" value="1"/>
</dbReference>
<dbReference type="PANTHER" id="PTHR40446">
    <property type="entry name" value="N-ACETYLGLUCOSAMINE-1-PHOSPHODIESTER ALPHA-N-ACETYLGLUCOSAMINIDASE"/>
    <property type="match status" value="1"/>
</dbReference>
<dbReference type="InterPro" id="IPR018711">
    <property type="entry name" value="NAGPA"/>
</dbReference>
<evidence type="ECO:0000313" key="3">
    <source>
        <dbReference type="EMBL" id="MEC1177760.1"/>
    </source>
</evidence>
<name>A0AAW9NTE5_9BACL</name>
<dbReference type="RefSeq" id="WP_326122218.1">
    <property type="nucleotide sequence ID" value="NZ_JARSFG010000006.1"/>
</dbReference>
<dbReference type="PROSITE" id="PS51272">
    <property type="entry name" value="SLH"/>
    <property type="match status" value="3"/>
</dbReference>
<keyword evidence="1" id="KW-0732">Signal</keyword>